<dbReference type="EMBL" id="JBBKAI010000002">
    <property type="protein sequence ID" value="MEJ8656766.1"/>
    <property type="molecule type" value="Genomic_DNA"/>
</dbReference>
<evidence type="ECO:0000313" key="1">
    <source>
        <dbReference type="EMBL" id="MEJ8656766.1"/>
    </source>
</evidence>
<dbReference type="Proteomes" id="UP001375539">
    <property type="component" value="Unassembled WGS sequence"/>
</dbReference>
<sequence>MRRTAAAAALAACAALLLAPPASGAGDGARGGGADGGKDYEPTVESLNSHPTPTWFEDDKFGIFIHWGAYSVPAWGPRGSYAEWYWNYMNSPGSATNTHHRDTYGADADYDDFIGQWKAEKYDPDDWVKLFKDAGAKYFVLTSKHHEGVALYDSEVSGRDSVDLGPRRDLAGELFAAARKDGRGEKLKAGFYYSLYEWFNPSYTGRPATNPYTGATVAYTGAPAVDDYAADYMAPQMRELIERYDPDILWCDGQWEKPASYWRTAPVLADYYNRAKNRPKPKEVAVANRCKIETGALDSTELDFQTPEYTVKADIDPNKWEASRGIAHSYGYNQNEPEEDHLTTDQLVDSLVDIVSKNGNLLLDVGPRGDGTIPEIQRQRLLDMGAWLGTNGEAIYGTTYWHHAEEPYGDDDVRYTVKDGALYATALTWPGAELTLGSDTPVTAGSRITLLGSKAGPLAWHRDAQGRVVVRTPAQAGKHAYVFKVTTPGVHSLVRTRTELPRELNPGRTADGGLTVTNTSRRPAPSTDLRLSAPDGWTVTPSTARLKPLGPGADAKVPFTLTPPASAASGTYTLDITLRHGRLTTTTEVKVTVARENLAKGRPATQSSTAWDAPASRAVDGDTDGAFSGGSVTHTAEPSHQAWWQVDLGASARLEEAQIWNRTDCCADRLTDFWLLASDDPITADGLEEAKATPGVTAIHVPARAGRPTTVPLPPGTTARHVRIQLSSPTNPLSLAEVQLRGSRS</sequence>
<accession>A0ACC6QEL7</accession>
<reference evidence="1" key="1">
    <citation type="submission" date="2024-03" db="EMBL/GenBank/DDBJ databases">
        <title>Novel Streptomyces species of biotechnological and ecological value are a feature of Machair soil.</title>
        <authorList>
            <person name="Prole J.R."/>
            <person name="Goodfellow M."/>
            <person name="Allenby N."/>
            <person name="Ward A.C."/>
        </authorList>
    </citation>
    <scope>NUCLEOTIDE SEQUENCE</scope>
    <source>
        <strain evidence="1">MS1.AVA.4</strain>
    </source>
</reference>
<protein>
    <submittedName>
        <fullName evidence="1">Alpha-L-fucosidase</fullName>
    </submittedName>
</protein>
<proteinExistence type="predicted"/>
<comment type="caution">
    <text evidence="1">The sequence shown here is derived from an EMBL/GenBank/DDBJ whole genome shotgun (WGS) entry which is preliminary data.</text>
</comment>
<gene>
    <name evidence="1" type="ORF">WKI58_09530</name>
</gene>
<keyword evidence="2" id="KW-1185">Reference proteome</keyword>
<evidence type="ECO:0000313" key="2">
    <source>
        <dbReference type="Proteomes" id="UP001375539"/>
    </source>
</evidence>
<organism evidence="1 2">
    <name type="scientific">Streptomyces pratisoli</name>
    <dbReference type="NCBI Taxonomy" id="3139917"/>
    <lineage>
        <taxon>Bacteria</taxon>
        <taxon>Bacillati</taxon>
        <taxon>Actinomycetota</taxon>
        <taxon>Actinomycetes</taxon>
        <taxon>Kitasatosporales</taxon>
        <taxon>Streptomycetaceae</taxon>
        <taxon>Streptomyces</taxon>
    </lineage>
</organism>
<name>A0ACC6QEL7_9ACTN</name>